<dbReference type="CDD" id="cd01336">
    <property type="entry name" value="MDH_cytoplasmic_cytosolic"/>
    <property type="match status" value="1"/>
</dbReference>
<dbReference type="Gene3D" id="3.40.50.720">
    <property type="entry name" value="NAD(P)-binding Rossmann-like Domain"/>
    <property type="match status" value="1"/>
</dbReference>
<comment type="function">
    <text evidence="1">Catalyzes the reversible oxidation of malate to oxaloacetate.</text>
</comment>
<dbReference type="NCBIfam" id="TIGR01759">
    <property type="entry name" value="MalateDH-SF1"/>
    <property type="match status" value="1"/>
</dbReference>
<dbReference type="InterPro" id="IPR036291">
    <property type="entry name" value="NAD(P)-bd_dom_sf"/>
</dbReference>
<evidence type="ECO:0000256" key="3">
    <source>
        <dbReference type="ARBA" id="ARBA00012995"/>
    </source>
</evidence>
<feature type="binding site" evidence="8">
    <location>
        <begin position="130"/>
        <end position="132"/>
    </location>
    <ligand>
        <name>NAD(+)</name>
        <dbReference type="ChEBI" id="CHEBI:57540"/>
    </ligand>
</feature>
<dbReference type="HAMAP" id="MF_01517">
    <property type="entry name" value="Malate_dehydrog_2"/>
    <property type="match status" value="1"/>
</dbReference>
<evidence type="ECO:0000313" key="13">
    <source>
        <dbReference type="EMBL" id="NDV33665.1"/>
    </source>
</evidence>
<dbReference type="InterPro" id="IPR001252">
    <property type="entry name" value="Malate_DH_AS"/>
</dbReference>
<evidence type="ECO:0000256" key="8">
    <source>
        <dbReference type="PIRSR" id="PIRSR000102-3"/>
    </source>
</evidence>
<evidence type="ECO:0000256" key="2">
    <source>
        <dbReference type="ARBA" id="ARBA00009613"/>
    </source>
</evidence>
<dbReference type="InterPro" id="IPR011274">
    <property type="entry name" value="Malate_DH_NAD-dep_euk"/>
</dbReference>
<proteinExistence type="inferred from homology"/>
<comment type="catalytic activity">
    <reaction evidence="10">
        <text>(S)-malate + NAD(+) = oxaloacetate + NADH + H(+)</text>
        <dbReference type="Rhea" id="RHEA:21432"/>
        <dbReference type="ChEBI" id="CHEBI:15378"/>
        <dbReference type="ChEBI" id="CHEBI:15589"/>
        <dbReference type="ChEBI" id="CHEBI:16452"/>
        <dbReference type="ChEBI" id="CHEBI:57540"/>
        <dbReference type="ChEBI" id="CHEBI:57945"/>
        <dbReference type="EC" id="1.1.1.37"/>
    </reaction>
</comment>
<dbReference type="AlphaFoldDB" id="A0A6B2L9S3"/>
<evidence type="ECO:0000256" key="10">
    <source>
        <dbReference type="RuleBase" id="RU003405"/>
    </source>
</evidence>
<keyword evidence="4 9" id="KW-0560">Oxidoreductase</keyword>
<feature type="binding site" evidence="7">
    <location>
        <position position="163"/>
    </location>
    <ligand>
        <name>substrate</name>
    </ligand>
</feature>
<feature type="binding site" evidence="8">
    <location>
        <position position="106"/>
    </location>
    <ligand>
        <name>NAD(+)</name>
        <dbReference type="ChEBI" id="CHEBI:57540"/>
    </ligand>
</feature>
<dbReference type="InterPro" id="IPR022383">
    <property type="entry name" value="Lactate/malate_DH_C"/>
</dbReference>
<dbReference type="InterPro" id="IPR001236">
    <property type="entry name" value="Lactate/malate_DH_N"/>
</dbReference>
<evidence type="ECO:0000256" key="4">
    <source>
        <dbReference type="ARBA" id="ARBA00023002"/>
    </source>
</evidence>
<keyword evidence="10" id="KW-0816">Tricarboxylic acid cycle</keyword>
<dbReference type="SUPFAM" id="SSF56327">
    <property type="entry name" value="LDH C-terminal domain-like"/>
    <property type="match status" value="1"/>
</dbReference>
<reference evidence="13" key="1">
    <citation type="journal article" date="2020" name="J. Eukaryot. Microbiol.">
        <title>De novo Sequencing, Assembly and Annotation of the Transcriptome for the Free-Living Testate Amoeba Arcella intermedia.</title>
        <authorList>
            <person name="Ribeiro G.M."/>
            <person name="Porfirio-Sousa A.L."/>
            <person name="Maurer-Alcala X.X."/>
            <person name="Katz L.A."/>
            <person name="Lahr D.J.G."/>
        </authorList>
    </citation>
    <scope>NUCLEOTIDE SEQUENCE</scope>
</reference>
<dbReference type="GO" id="GO:0006099">
    <property type="term" value="P:tricarboxylic acid cycle"/>
    <property type="evidence" value="ECO:0007669"/>
    <property type="project" value="UniProtKB-KW"/>
</dbReference>
<feature type="active site" description="Proton acceptor" evidence="6">
    <location>
        <position position="188"/>
    </location>
</feature>
<dbReference type="FunFam" id="3.90.110.10:FF:000002">
    <property type="entry name" value="Malate dehydrogenase"/>
    <property type="match status" value="1"/>
</dbReference>
<dbReference type="EC" id="1.1.1.37" evidence="3 10"/>
<accession>A0A6B2L9S3</accession>
<feature type="binding site" evidence="7">
    <location>
        <position position="132"/>
    </location>
    <ligand>
        <name>substrate</name>
    </ligand>
</feature>
<dbReference type="InterPro" id="IPR015955">
    <property type="entry name" value="Lactate_DH/Glyco_Ohase_4_C"/>
</dbReference>
<comment type="similarity">
    <text evidence="2">Belongs to the LDH/MDH superfamily. MDH type 2 family.</text>
</comment>
<protein>
    <recommendedName>
        <fullName evidence="3 10">Malate dehydrogenase</fullName>
        <ecNumber evidence="3 10">1.1.1.37</ecNumber>
    </recommendedName>
</protein>
<dbReference type="NCBIfam" id="NF003916">
    <property type="entry name" value="PRK05442.1"/>
    <property type="match status" value="1"/>
</dbReference>
<evidence type="ECO:0000256" key="5">
    <source>
        <dbReference type="ARBA" id="ARBA00023027"/>
    </source>
</evidence>
<feature type="domain" description="Lactate/malate dehydrogenase N-terminal" evidence="11">
    <location>
        <begin position="8"/>
        <end position="153"/>
    </location>
</feature>
<name>A0A6B2L9S3_9EUKA</name>
<evidence type="ECO:0000259" key="11">
    <source>
        <dbReference type="Pfam" id="PF00056"/>
    </source>
</evidence>
<evidence type="ECO:0000259" key="12">
    <source>
        <dbReference type="Pfam" id="PF02866"/>
    </source>
</evidence>
<dbReference type="EMBL" id="GIBP01004696">
    <property type="protein sequence ID" value="NDV33665.1"/>
    <property type="molecule type" value="Transcribed_RNA"/>
</dbReference>
<feature type="binding site" evidence="7">
    <location>
        <position position="93"/>
    </location>
    <ligand>
        <name>substrate</name>
    </ligand>
</feature>
<dbReference type="InterPro" id="IPR001557">
    <property type="entry name" value="L-lactate/malate_DH"/>
</dbReference>
<dbReference type="SUPFAM" id="SSF51735">
    <property type="entry name" value="NAD(P)-binding Rossmann-fold domains"/>
    <property type="match status" value="1"/>
</dbReference>
<dbReference type="PANTHER" id="PTHR23382">
    <property type="entry name" value="MALATE DEHYDROGENASE"/>
    <property type="match status" value="1"/>
</dbReference>
<evidence type="ECO:0000256" key="9">
    <source>
        <dbReference type="RuleBase" id="RU003369"/>
    </source>
</evidence>
<sequence length="330" mass="35342">MSAQPKIVVITGAAGQIGYSLTPLVAKGAMLGPNTPVILHLLEVEVALPALNAMVMELVDGAYPLLKGIVPTTDPEVAFKDADYVLFVGAFPRKAGMERKDLIEKNAQIFSTQGKVLDRVAKKSVKVLVVGNPANTNCLITMKNAPSIPKENFTALTRLDHNRAIGQLSIASKKDTSDVSNVIIWGNHSNTQFPDARFAKIAGAAAGDLVDKAFLEGEFITRIQQRGAEVIKARGGSSAFSAANAIVDHVHDWVLGTPEGQWVSMGVPTDGSYGISQELIFSFPVTCKDGVYKIVQGLELNQFAKDKIDVTTKELEQEKAIGFALVGLNQ</sequence>
<dbReference type="GO" id="GO:0006108">
    <property type="term" value="P:malate metabolic process"/>
    <property type="evidence" value="ECO:0007669"/>
    <property type="project" value="InterPro"/>
</dbReference>
<dbReference type="FunFam" id="3.40.50.720:FF:000010">
    <property type="entry name" value="Malate dehydrogenase"/>
    <property type="match status" value="1"/>
</dbReference>
<organism evidence="13">
    <name type="scientific">Arcella intermedia</name>
    <dbReference type="NCBI Taxonomy" id="1963864"/>
    <lineage>
        <taxon>Eukaryota</taxon>
        <taxon>Amoebozoa</taxon>
        <taxon>Tubulinea</taxon>
        <taxon>Elardia</taxon>
        <taxon>Arcellinida</taxon>
        <taxon>Sphaerothecina</taxon>
        <taxon>Arcellidae</taxon>
        <taxon>Arcella</taxon>
    </lineage>
</organism>
<feature type="binding site" evidence="8">
    <location>
        <begin position="12"/>
        <end position="18"/>
    </location>
    <ligand>
        <name>NAD(+)</name>
        <dbReference type="ChEBI" id="CHEBI:57540"/>
    </ligand>
</feature>
<evidence type="ECO:0000256" key="1">
    <source>
        <dbReference type="ARBA" id="ARBA00003966"/>
    </source>
</evidence>
<dbReference type="InterPro" id="IPR010945">
    <property type="entry name" value="Malate_DH_type2"/>
</dbReference>
<dbReference type="GO" id="GO:0030060">
    <property type="term" value="F:L-malate dehydrogenase (NAD+) activity"/>
    <property type="evidence" value="ECO:0007669"/>
    <property type="project" value="UniProtKB-EC"/>
</dbReference>
<dbReference type="Pfam" id="PF02866">
    <property type="entry name" value="Ldh_1_C"/>
    <property type="match status" value="1"/>
</dbReference>
<evidence type="ECO:0000256" key="7">
    <source>
        <dbReference type="PIRSR" id="PIRSR000102-2"/>
    </source>
</evidence>
<feature type="domain" description="Lactate/malate dehydrogenase C-terminal" evidence="12">
    <location>
        <begin position="157"/>
        <end position="324"/>
    </location>
</feature>
<dbReference type="PIRSF" id="PIRSF000102">
    <property type="entry name" value="Lac_mal_DH"/>
    <property type="match status" value="1"/>
</dbReference>
<dbReference type="Gene3D" id="3.90.110.10">
    <property type="entry name" value="Lactate dehydrogenase/glycoside hydrolase, family 4, C-terminal"/>
    <property type="match status" value="1"/>
</dbReference>
<dbReference type="PROSITE" id="PS00068">
    <property type="entry name" value="MDH"/>
    <property type="match status" value="1"/>
</dbReference>
<dbReference type="Pfam" id="PF00056">
    <property type="entry name" value="Ldh_1_N"/>
    <property type="match status" value="1"/>
</dbReference>
<evidence type="ECO:0000256" key="6">
    <source>
        <dbReference type="PIRSR" id="PIRSR000102-1"/>
    </source>
</evidence>
<keyword evidence="5 8" id="KW-0520">NAD</keyword>
<feature type="binding site" evidence="7">
    <location>
        <position position="99"/>
    </location>
    <ligand>
        <name>substrate</name>
    </ligand>
</feature>